<evidence type="ECO:0000256" key="2">
    <source>
        <dbReference type="ARBA" id="ARBA00023125"/>
    </source>
</evidence>
<comment type="function">
    <text evidence="3">Sliding clamp subunit that acts as a moving platform for DNA processing. Responsible for tethering the catalytic subunit of DNA polymerase and other proteins to DNA during high-speed replication.</text>
</comment>
<name>A0A7J3XXM0_9CREN</name>
<comment type="subunit">
    <text evidence="3">Homotrimer. The subunits circularize to form a toroid; DNA passes through its center. Replication factor C (RFC) is required to load the toroid on the DNA.</text>
</comment>
<dbReference type="Gene3D" id="3.70.10.10">
    <property type="match status" value="1"/>
</dbReference>
<sequence length="243" mass="26800">MIKVVYPEARYFKEIVDALSKIVDEVALQFQKDRLKITAMDISNIALIDIEIPSEAFPEFTVESPLNIGVSVANLNKILKKAKKGDRLTIEGNEENVELTLLSSIKRSYKFRNLDVKPPEMPLSNLEFNVDARLIASSLKDAVKDVEEVAEKIEFEASENELVVRGRGAGSVEAKYGMGSPALISLSVREKSKSSYQVSYISSVIGLSKISDTIALRFSNDSPLQLEFSLGTGRVVFLLAPAL</sequence>
<evidence type="ECO:0000256" key="1">
    <source>
        <dbReference type="ARBA" id="ARBA00022705"/>
    </source>
</evidence>
<gene>
    <name evidence="3 5" type="primary">pcn</name>
    <name evidence="5" type="ORF">ENM60_01405</name>
</gene>
<dbReference type="PANTHER" id="PTHR11352">
    <property type="entry name" value="PROLIFERATING CELL NUCLEAR ANTIGEN"/>
    <property type="match status" value="1"/>
</dbReference>
<dbReference type="HAMAP" id="MF_00317">
    <property type="entry name" value="DNApol_clamp_arch"/>
    <property type="match status" value="1"/>
</dbReference>
<dbReference type="GO" id="GO:0003677">
    <property type="term" value="F:DNA binding"/>
    <property type="evidence" value="ECO:0007669"/>
    <property type="project" value="UniProtKB-UniRule"/>
</dbReference>
<dbReference type="NCBIfam" id="TIGR00590">
    <property type="entry name" value="pcna"/>
    <property type="match status" value="1"/>
</dbReference>
<evidence type="ECO:0000313" key="5">
    <source>
        <dbReference type="EMBL" id="HHP67444.1"/>
    </source>
</evidence>
<accession>A0A7J3XXM0</accession>
<comment type="similarity">
    <text evidence="3">Belongs to the PCNA family.</text>
</comment>
<organism evidence="5">
    <name type="scientific">Thermogladius calderae</name>
    <dbReference type="NCBI Taxonomy" id="1200300"/>
    <lineage>
        <taxon>Archaea</taxon>
        <taxon>Thermoproteota</taxon>
        <taxon>Thermoprotei</taxon>
        <taxon>Desulfurococcales</taxon>
        <taxon>Desulfurococcaceae</taxon>
        <taxon>Thermogladius</taxon>
    </lineage>
</organism>
<feature type="domain" description="Proliferating cell nuclear antigen PCNA N-terminal" evidence="4">
    <location>
        <begin position="1"/>
        <end position="117"/>
    </location>
</feature>
<dbReference type="PANTHER" id="PTHR11352:SF0">
    <property type="entry name" value="PROLIFERATING CELL NUCLEAR ANTIGEN"/>
    <property type="match status" value="1"/>
</dbReference>
<dbReference type="InterPro" id="IPR000730">
    <property type="entry name" value="Pr_cel_nuc_antig"/>
</dbReference>
<dbReference type="InterPro" id="IPR046938">
    <property type="entry name" value="DNA_clamp_sf"/>
</dbReference>
<protein>
    <recommendedName>
        <fullName evidence="3">DNA polymerase sliding clamp</fullName>
    </recommendedName>
    <alternativeName>
        <fullName evidence="3">Proliferating cell nuclear antigen homolog</fullName>
        <shortName evidence="3">PCNA</shortName>
    </alternativeName>
</protein>
<dbReference type="Pfam" id="PF00705">
    <property type="entry name" value="PCNA_N"/>
    <property type="match status" value="1"/>
</dbReference>
<dbReference type="GO" id="GO:0006275">
    <property type="term" value="P:regulation of DNA replication"/>
    <property type="evidence" value="ECO:0007669"/>
    <property type="project" value="UniProtKB-UniRule"/>
</dbReference>
<keyword evidence="1 3" id="KW-0235">DNA replication</keyword>
<dbReference type="SUPFAM" id="SSF55979">
    <property type="entry name" value="DNA clamp"/>
    <property type="match status" value="2"/>
</dbReference>
<proteinExistence type="inferred from homology"/>
<dbReference type="GO" id="GO:0006272">
    <property type="term" value="P:leading strand elongation"/>
    <property type="evidence" value="ECO:0007669"/>
    <property type="project" value="TreeGrafter"/>
</dbReference>
<dbReference type="NCBIfam" id="NF002221">
    <property type="entry name" value="PRK01115.1-4"/>
    <property type="match status" value="1"/>
</dbReference>
<evidence type="ECO:0000259" key="4">
    <source>
        <dbReference type="Pfam" id="PF00705"/>
    </source>
</evidence>
<dbReference type="CDD" id="cd00577">
    <property type="entry name" value="PCNA"/>
    <property type="match status" value="1"/>
</dbReference>
<keyword evidence="2 3" id="KW-0238">DNA-binding</keyword>
<dbReference type="PRINTS" id="PR00339">
    <property type="entry name" value="PCNACYCLIN"/>
</dbReference>
<reference evidence="5" key="1">
    <citation type="journal article" date="2020" name="mSystems">
        <title>Genome- and Community-Level Interaction Insights into Carbon Utilization and Element Cycling Functions of Hydrothermarchaeota in Hydrothermal Sediment.</title>
        <authorList>
            <person name="Zhou Z."/>
            <person name="Liu Y."/>
            <person name="Xu W."/>
            <person name="Pan J."/>
            <person name="Luo Z.H."/>
            <person name="Li M."/>
        </authorList>
    </citation>
    <scope>NUCLEOTIDE SEQUENCE [LARGE SCALE GENOMIC DNA]</scope>
    <source>
        <strain evidence="5">SpSt-110</strain>
    </source>
</reference>
<dbReference type="GO" id="GO:0030337">
    <property type="term" value="F:DNA polymerase processivity factor activity"/>
    <property type="evidence" value="ECO:0007669"/>
    <property type="project" value="UniProtKB-UniRule"/>
</dbReference>
<comment type="caution">
    <text evidence="5">The sequence shown here is derived from an EMBL/GenBank/DDBJ whole genome shotgun (WGS) entry which is preliminary data.</text>
</comment>
<dbReference type="AlphaFoldDB" id="A0A7J3XXM0"/>
<dbReference type="EMBL" id="DRYK01000025">
    <property type="protein sequence ID" value="HHP67444.1"/>
    <property type="molecule type" value="Genomic_DNA"/>
</dbReference>
<evidence type="ECO:0000256" key="3">
    <source>
        <dbReference type="HAMAP-Rule" id="MF_00317"/>
    </source>
</evidence>
<dbReference type="InterPro" id="IPR022648">
    <property type="entry name" value="Pr_cel_nuc_antig_N"/>
</dbReference>